<evidence type="ECO:0000313" key="8">
    <source>
        <dbReference type="Proteomes" id="UP001056500"/>
    </source>
</evidence>
<feature type="transmembrane region" description="Helical" evidence="6">
    <location>
        <begin position="12"/>
        <end position="32"/>
    </location>
</feature>
<organism evidence="7 8">
    <name type="scientific">Brevibacillus ruminantium</name>
    <dbReference type="NCBI Taxonomy" id="2950604"/>
    <lineage>
        <taxon>Bacteria</taxon>
        <taxon>Bacillati</taxon>
        <taxon>Bacillota</taxon>
        <taxon>Bacilli</taxon>
        <taxon>Bacillales</taxon>
        <taxon>Paenibacillaceae</taxon>
        <taxon>Brevibacillus</taxon>
    </lineage>
</organism>
<keyword evidence="5 6" id="KW-0472">Membrane</keyword>
<feature type="transmembrane region" description="Helical" evidence="6">
    <location>
        <begin position="354"/>
        <end position="374"/>
    </location>
</feature>
<accession>A0ABY4WLL3</accession>
<feature type="transmembrane region" description="Helical" evidence="6">
    <location>
        <begin position="47"/>
        <end position="64"/>
    </location>
</feature>
<dbReference type="Proteomes" id="UP001056500">
    <property type="component" value="Chromosome"/>
</dbReference>
<keyword evidence="2 6" id="KW-0812">Transmembrane</keyword>
<dbReference type="Pfam" id="PF01098">
    <property type="entry name" value="FTSW_RODA_SPOVE"/>
    <property type="match status" value="1"/>
</dbReference>
<dbReference type="NCBIfam" id="TIGR02210">
    <property type="entry name" value="rodA_shape"/>
    <property type="match status" value="1"/>
</dbReference>
<evidence type="ECO:0000256" key="3">
    <source>
        <dbReference type="ARBA" id="ARBA00022960"/>
    </source>
</evidence>
<reference evidence="7" key="1">
    <citation type="submission" date="2022-06" db="EMBL/GenBank/DDBJ databases">
        <title>Genome sequencing of Brevibacillus sp. BB3-R1.</title>
        <authorList>
            <person name="Heo J."/>
            <person name="Lee D."/>
            <person name="Won M."/>
            <person name="Han B.-H."/>
            <person name="Hong S.-B."/>
            <person name="Kwon S.-W."/>
        </authorList>
    </citation>
    <scope>NUCLEOTIDE SEQUENCE</scope>
    <source>
        <strain evidence="7">BB3-R1</strain>
    </source>
</reference>
<feature type="transmembrane region" description="Helical" evidence="6">
    <location>
        <begin position="112"/>
        <end position="129"/>
    </location>
</feature>
<dbReference type="InterPro" id="IPR011923">
    <property type="entry name" value="RodA/MrdB"/>
</dbReference>
<proteinExistence type="predicted"/>
<evidence type="ECO:0000256" key="2">
    <source>
        <dbReference type="ARBA" id="ARBA00022692"/>
    </source>
</evidence>
<keyword evidence="4 6" id="KW-1133">Transmembrane helix</keyword>
<keyword evidence="8" id="KW-1185">Reference proteome</keyword>
<dbReference type="PANTHER" id="PTHR30474">
    <property type="entry name" value="CELL CYCLE PROTEIN"/>
    <property type="match status" value="1"/>
</dbReference>
<protein>
    <submittedName>
        <fullName evidence="7">Rod shape-determining protein RodA</fullName>
    </submittedName>
</protein>
<comment type="subcellular location">
    <subcellularLocation>
        <location evidence="1">Membrane</location>
        <topology evidence="1">Multi-pass membrane protein</topology>
    </subcellularLocation>
</comment>
<feature type="transmembrane region" description="Helical" evidence="6">
    <location>
        <begin position="161"/>
        <end position="179"/>
    </location>
</feature>
<name>A0ABY4WLL3_9BACL</name>
<dbReference type="PANTHER" id="PTHR30474:SF1">
    <property type="entry name" value="PEPTIDOGLYCAN GLYCOSYLTRANSFERASE MRDB"/>
    <property type="match status" value="1"/>
</dbReference>
<dbReference type="RefSeq" id="WP_251874132.1">
    <property type="nucleotide sequence ID" value="NZ_CP098755.1"/>
</dbReference>
<dbReference type="InterPro" id="IPR001182">
    <property type="entry name" value="FtsW/RodA"/>
</dbReference>
<dbReference type="EMBL" id="CP098755">
    <property type="protein sequence ID" value="USG67028.1"/>
    <property type="molecule type" value="Genomic_DNA"/>
</dbReference>
<sequence length="384" mass="43174">MFSRKMFLRVDFVLIFSVLALSILSTLAIYSTTVNRNGMEDWYQKQIVWQIISVVSMIAFAFLDHRILKGLLSYIGYFLCICLLICVFFYPAKNGAQCWITLPGGFQFQPSELTKIFVILTISDFMTRARQKNESFGWKHLFVILGINLVPFVLILKQPHLGQALTLLGITGAMMILFLSRKQLLVYLVSVAVLISAIFIAKTAFTEQSIEFVEKLPFMNHQKERIITFLDSEIDKAGASYQVLQAKMAIGSGQLMGRGIVSGTATQGNWVPEQWTDFIFSAIGEELGFLGASFLLTLFFFLLYRLTAIAVQSEDYFSTCFITGVIGMFTFQIIENVGMNLDMMPVTGITLPFVSYGGTSLLTNFVILGIVLSMKIRTNRLTFS</sequence>
<feature type="transmembrane region" description="Helical" evidence="6">
    <location>
        <begin position="287"/>
        <end position="304"/>
    </location>
</feature>
<evidence type="ECO:0000313" key="7">
    <source>
        <dbReference type="EMBL" id="USG67028.1"/>
    </source>
</evidence>
<evidence type="ECO:0000256" key="4">
    <source>
        <dbReference type="ARBA" id="ARBA00022989"/>
    </source>
</evidence>
<feature type="transmembrane region" description="Helical" evidence="6">
    <location>
        <begin position="184"/>
        <end position="205"/>
    </location>
</feature>
<evidence type="ECO:0000256" key="1">
    <source>
        <dbReference type="ARBA" id="ARBA00004141"/>
    </source>
</evidence>
<gene>
    <name evidence="7" type="primary">rodA</name>
    <name evidence="7" type="ORF">NDK47_06985</name>
</gene>
<evidence type="ECO:0000256" key="6">
    <source>
        <dbReference type="SAM" id="Phobius"/>
    </source>
</evidence>
<evidence type="ECO:0000256" key="5">
    <source>
        <dbReference type="ARBA" id="ARBA00023136"/>
    </source>
</evidence>
<keyword evidence="3" id="KW-0133">Cell shape</keyword>
<feature type="transmembrane region" description="Helical" evidence="6">
    <location>
        <begin position="316"/>
        <end position="334"/>
    </location>
</feature>
<feature type="transmembrane region" description="Helical" evidence="6">
    <location>
        <begin position="136"/>
        <end position="155"/>
    </location>
</feature>
<feature type="transmembrane region" description="Helical" evidence="6">
    <location>
        <begin position="71"/>
        <end position="92"/>
    </location>
</feature>